<dbReference type="RefSeq" id="WP_125311114.1">
    <property type="nucleotide sequence ID" value="NZ_RSEC01000048.1"/>
</dbReference>
<protein>
    <submittedName>
        <fullName evidence="2">DNA-binding protein</fullName>
    </submittedName>
</protein>
<proteinExistence type="predicted"/>
<evidence type="ECO:0000313" key="2">
    <source>
        <dbReference type="EMBL" id="RSD16291.1"/>
    </source>
</evidence>
<dbReference type="OrthoDB" id="3788906at2"/>
<sequence>MQTDDEALRQSDPVALELPSHSPPANSSTDEASRLLYTPAAAAERLTVGESWLRRKAGQRLIPCTYVGKHLRFTEDDLRTIVAAGHRGPRNRDQTSRPGRRRRTRR</sequence>
<feature type="region of interest" description="Disordered" evidence="1">
    <location>
        <begin position="1"/>
        <end position="32"/>
    </location>
</feature>
<dbReference type="GO" id="GO:0003677">
    <property type="term" value="F:DNA binding"/>
    <property type="evidence" value="ECO:0007669"/>
    <property type="project" value="UniProtKB-KW"/>
</dbReference>
<dbReference type="Proteomes" id="UP000267081">
    <property type="component" value="Unassembled WGS sequence"/>
</dbReference>
<feature type="region of interest" description="Disordered" evidence="1">
    <location>
        <begin position="82"/>
        <end position="106"/>
    </location>
</feature>
<gene>
    <name evidence="2" type="ORF">EIY87_21750</name>
</gene>
<dbReference type="EMBL" id="RSEC01000048">
    <property type="protein sequence ID" value="RSD16291.1"/>
    <property type="molecule type" value="Genomic_DNA"/>
</dbReference>
<evidence type="ECO:0000313" key="3">
    <source>
        <dbReference type="Proteomes" id="UP000267081"/>
    </source>
</evidence>
<comment type="caution">
    <text evidence="2">The sequence shown here is derived from an EMBL/GenBank/DDBJ whole genome shotgun (WGS) entry which is preliminary data.</text>
</comment>
<reference evidence="2 3" key="1">
    <citation type="submission" date="2018-12" db="EMBL/GenBank/DDBJ databases">
        <title>Amycolatopsis eburnea sp. nov. actinomycete associate with arbuscular mycorrhiza fungal spore.</title>
        <authorList>
            <person name="Lumyong S."/>
            <person name="Chaiya L."/>
        </authorList>
    </citation>
    <scope>NUCLEOTIDE SEQUENCE [LARGE SCALE GENOMIC DNA]</scope>
    <source>
        <strain evidence="2 3">GLM-1</strain>
    </source>
</reference>
<keyword evidence="3" id="KW-1185">Reference proteome</keyword>
<evidence type="ECO:0000256" key="1">
    <source>
        <dbReference type="SAM" id="MobiDB-lite"/>
    </source>
</evidence>
<organism evidence="2 3">
    <name type="scientific">Amycolatopsis eburnea</name>
    <dbReference type="NCBI Taxonomy" id="2267691"/>
    <lineage>
        <taxon>Bacteria</taxon>
        <taxon>Bacillati</taxon>
        <taxon>Actinomycetota</taxon>
        <taxon>Actinomycetes</taxon>
        <taxon>Pseudonocardiales</taxon>
        <taxon>Pseudonocardiaceae</taxon>
        <taxon>Amycolatopsis</taxon>
    </lineage>
</organism>
<dbReference type="AlphaFoldDB" id="A0A427T7G6"/>
<name>A0A427T7G6_9PSEU</name>
<keyword evidence="2" id="KW-0238">DNA-binding</keyword>
<accession>A0A427T7G6</accession>